<dbReference type="InterPro" id="IPR043160">
    <property type="entry name" value="Dynein_C_barrel"/>
</dbReference>
<evidence type="ECO:0000256" key="4">
    <source>
        <dbReference type="ARBA" id="ARBA00022701"/>
    </source>
</evidence>
<keyword evidence="8" id="KW-0243">Dynein</keyword>
<evidence type="ECO:0000256" key="13">
    <source>
        <dbReference type="ARBA" id="ARBA00023273"/>
    </source>
</evidence>
<dbReference type="Pfam" id="PF18199">
    <property type="entry name" value="Dynein_C"/>
    <property type="match status" value="1"/>
</dbReference>
<dbReference type="InterPro" id="IPR013594">
    <property type="entry name" value="Dynein_heavy_tail"/>
</dbReference>
<evidence type="ECO:0000256" key="6">
    <source>
        <dbReference type="ARBA" id="ARBA00022741"/>
    </source>
</evidence>
<dbReference type="Pfam" id="PF08393">
    <property type="entry name" value="DHC_N2"/>
    <property type="match status" value="1"/>
</dbReference>
<dbReference type="InterPro" id="IPR042222">
    <property type="entry name" value="Dynein_2_N"/>
</dbReference>
<evidence type="ECO:0000259" key="15">
    <source>
        <dbReference type="Pfam" id="PF03028"/>
    </source>
</evidence>
<evidence type="ECO:0000256" key="2">
    <source>
        <dbReference type="ARBA" id="ARBA00008887"/>
    </source>
</evidence>
<dbReference type="SUPFAM" id="SSF52540">
    <property type="entry name" value="P-loop containing nucleoside triphosphate hydrolases"/>
    <property type="match status" value="4"/>
</dbReference>
<dbReference type="InterPro" id="IPR043157">
    <property type="entry name" value="Dynein_AAA1S"/>
</dbReference>
<dbReference type="Gene3D" id="1.10.472.130">
    <property type="match status" value="1"/>
</dbReference>
<evidence type="ECO:0000256" key="5">
    <source>
        <dbReference type="ARBA" id="ARBA00022737"/>
    </source>
</evidence>
<name>A0A9F1U4M2_HALDU</name>
<keyword evidence="13" id="KW-0966">Cell projection</keyword>
<sequence length="4463" mass="510636">MGDDDKDVSDARIEFLQDYSLKTMKLKQEKWAKMMSQEDSTVLLVDFLEKAETRFICVFINQQSQMMPTDEFPTVSKAKAVYFVKRKAEVVKKDNLKDLLIFGDLSYAPLDHLTSLVDAVMVPLLSNNYNHTKWPSVVSTDIMHHVQDLKGNVFVMSGQVKGRTLLPLPAKTDSVVEAVNQEEQGLPFDKSVIHTVESIVIEWSHQIRDVLKKNSAQPLLDGKNPTPMVEMDFWKARSNDLESVFDQLNAPKVLKMTTLLERMQSTYYSAFRELYDDVVQARDEARSIHMFIKPIGKQVEELEEADYPELSEKLPPLMHVICLLWANCEYYRQPARLIVLFQEICNMLIEQSRAFLTDELIKMEPDEGLERLGEAKKLCSVFKECFAEKRRTIATFFKDSTPVEWEFQADLIFQRLDRFMECVSTVEVFFKTILELVKLEKIELSGIKGTGLSERVEAMFTEFNDLMQEMVGKPYDCLDPDKQDFMVDYKAFSERVANIDQRLGTVVCIAFDDCSCCDSCFKLIEMFGPLLERPSVHSDFQHKYPALLAMFDKELNEAKLIYDKQINRLESPSGPFVHHNMPGVAGMMRWCHDLRQRVQRSMNKIKTVNHGTMEGADAMVVFNKYKEMMTLIEKREDEVYEEWIASVDEVAKLNLEKPLLVRDPNTLMIEVNFDPQLVALLREVKYMSQHGDENHPIPESAMSIFTKDETYRKFLQNLDVTMNLYNTVRETLLDVEYPLVEGQLKELDAQLDRAITELNWTSQDAWQYIETTRDVVRDMQLRVHKAKENVTAMQTIMAEWSASPLYQRREDKNSTLLNLEDRSAKRQARYDMVTSGGEKIHSLVQDNLGLFKAVEDSDTWRTYIEYLDDLILDGFFEAAHCSLTYLMEQTDETRAELTPLMEVKLELQSPEMVYSPSLDQDHPDGFSTLMESIADDIFKMASLVPRVAGHNDQEHYGVDVEEIAELSDLKDEFMTRVSNVINNALEFQGSFDQYAYLWVDDRQEFMSQFLVYGHVLTAEEIENAGDEGVPESPPTLAQFKNQVDTYEKVYAELEQVDASTIFSKWFCVDVRPFRQALLNVVKRWSFMFKEHLIDHVKNSLKDLETFIKKTGGGLSQAVEEGDYDGMVGVMIHLLAVKDRQAATDNMFEPLKQTIELLKSYDQEMSDEVHQQLQELPEQWNSVKKQSVVVKQDVAPLQTAEANNIRRKANSFDVKQHEFRESFRKTAPFLFNSTKVYPRLNKINHTIGEMEKEMRDIQEAAQLFEVNTSDYKQLKACRKDVVMLKEIWDMVQLVNSSFDAWKTNLWKDINVEQMDMDCKKFVKDIRGLNKEMRAWDAFGGLDSSVKNMVTSLRAVGELQNPAIRDRHWEQLMQATSVKFIMSDETNLSDLLALNLHNFEDEVRNIVDKASKELSMEKTLGELDQTWSSMVFEYEEHPRTATPLLKSSEELIETLEENQVQLQNMMTSKYIGYFQEEVSTWQKKLATADSVISIWFEVQRTWSYLEAIFIGSADIRSQLPEDSKRFDTIDNDVKELQHDVKKTPNVVEGTNKPGLYDKLEDIQKRLSLCEKALANYLETKRLAFPRFYFISPTDLLDILSKGTQPLEVQVHLAKLFDSMAKLKFKEENGKPTDYAIGMHSKDYEFVDLSEECYCQGPVESWLQRLLEHMQATVRHVFSEAVVTYEDKPREQWLFDYPAQVALASTQVWWTTEVNIAFQRLEEGYENAMKDYYKKQVLQLTNLIQLLLGDLSKGDRQKIMTICTIDVHARDVVAKLIAQKIDSAQAFTWLSQLRHRWDDEQRHCFADICDAKFKYSYEYLGNTARLVITPLTDRCYITLTQSLHLTMSGAPAGPAGTGKTETTKDLGRALGIMVYVFNCSEQMDYKSIGNIYKGLSQTGAWGCFDEFNRISVEVLSVVAVQVKSIQDAIKEKKETFLFEGVTIRLTPTVGLFITMNPGYAGRTELPENLKALFRPCAMVVPDFELIAEIMLVAEGFLEARLLARKFLTLYLLCKDLLSKQGHYDWGLRAIKSVLVVAGALKRGDRQRPEDQVLMRALRDFNLPKIVTDDRPVFMGLIGDLFPALDVPRKRDMDLEKAVHEAVLSLGLQPEDGFVLKIVQLQELIDVRHSVFVIGNAGTGKSQVLRSLNKTYQIMKKKPTWVDLNPKAVVPNELFGFINPSTREWKDGLFSIIMRDLSNVTHDGPKWIVLDGDVDPMWIESLNTVMDDNKVLTLASNERIPLSPSMRLMFEIGHVREATPATVSRAGILFVNPNDLGWNPYVQSWIDKREVQSEKANLTILFDRYVPPCLETLKHRFKKITPVSEQSMIQALCYLLESLLTARNTPPDCPKEWYELYFVFAAVWAFGGSMYEDQLVDYRVEFSKWWTNDFKNIKFPSQGTVFDYYIDPDSKKFAPWTEMISKFEFDPEIPLQAVMVHNSETTRIQYFMDLLMSNRRPVMLVGNAGTGKTVLMGEKLDRLDEDTLVKIISFNYYTTSLMLQQVMEKPLEKKAGKNFGPPGNKRLIYFIDDMNMPLVDTYGTVQPHTLLRQHLDYSHWYDRQKMVLKEIHNTQYVSCMNPTAGSFTINSRLQRHFTVFAVNFPGLESLKTIYQNILMGHLKSSKFSGAIQRQCEKIIQVAIGLHQKVTTTFLPTAIKFHYIFNLRDLSNIFQGVLFTTPECLKTPADFVRVWMHEATRVYGDKLVDIKDIQSFHKLKFDIVKANFDELDDETVKAEPLIFCHFAQGIGEPKYFSVPTWESLNKTLVEALDSYNDVNAVMNLVLFEDAMQHVCRINRILEAPRGNALLVGVGGSGKQSLTRLAAFVSGLDVFQIQLRKGYSILDLKVDIAQLYVKAGVKSIGTVFLLTDAQVPEEEFLVVINDLLASGEIPDLFPDDEVEGIINGLRNEVRGAGIMDSNENCWKFFLDRVRRQLKVVLCFSPVGVTLRVRSRKFPAVVNCTSIDWFHEWPEEALVSVSARFLEEVELLKPDIRESISKFMAYVHSCVNEASRSYLTNEKRYNYTTPKSFLEQIKLYESTLTKQHGDLMNTMERLEGGLTKLKSTSAQVDDLKEKLAAQEIELKQKNEDADKLIQKVGIETEIVSKEKAIADEEEKKVAKINADVSVKQRSCEEDLKKAEPALLAAAEALNTLNKANLTELKSFGKPTVVVVNVVAAVVCLVCPPNKIPKDRSWNACKAHMGKVDQFLDTLLNFDKENIAESNLKAVDPYLNDPEFNPDLVRSKSLAAAGLSSWALNIVGFYRVFCDVEPKRKALASANAELSAAQHKLSQIKAKIKELDDNLQELTDEYETATAAKLKCQQEADETTSTISLANRLVNGLSSEKVRWGAAIQKFKTDAVSLPGDVLMTCAYLSYVGCFTKNYREVLLTKWQEFFEKLKPAIPMSAGLDVLSLLTDDAKIATWSNESLPSDRMSIENATILTNSDRWPLMIDPQLQGVKWIKTRHGEHLKVTRLGQKGYLDFIERAVANGDTLLIENMGENMDAVLDPLVGRNTIKKGRCIKIGDKEVEYHASFRLILHTKLANPHYKPEMQAQASLINFTVTRDGLEDQLLAEVVATERPDLEEQKSFLTKQQNDFKIKLKELEDNLLHRLSSAEGNILKDTALVENLEVTKKTAADIAKQVEQAKITEEEINTAREIYRPAGARASLLYFILNDLYKINPLYQFSLKAFKVVFHKAIERAEKSDEVKERVQNLIESITYSVFMYTTRGLFEVDKLTFTAQVAFLVLLRSKDIDPVELDFLLRFPVALNVVSPVDFLGHTNWGGIKSLSNMEQFRNLDKDIEGSAKRWKKFCESECIEKEKFPQEWKNKTSLQKLCMLRALRPDRMTYAIRLYIEEKLGSKYVEGRSVDFEVSYDESGPGTPIFFVLSPGVDPLKDVEALGKKLGFTFNNRNFHNVSLGQGQEIVAERALELAAKEGHWVILQNIHLVAKWLARLEKTLEENSTGSHPAYRVYISAEPAGTRDSHIIPQGILQTAIKITNEPPTGMHANLHRALDNFNQDTLEICSKENEFKSLLISLCYFHAVVVERRKFGPQGWNRSYPYNTGDLTISVNVLYNYLENNAKVPWTDLRYLFGEIMYGGHITDDWDRKLCKTYLEEYMKPEQLDCDLDLAPGFKIPPNSDYVGYHQYIDDNLPPESPPLYGLHPNAEIGVLTTATEMLFATLLEMQPADQGSGGGGGVTKEEKVKTLLDEFLEKLPEVFNVYEMMARVEERTPYIVVAFQECERMNTLTCEMKRSLKEVNLGLKGELTITAAMESLQNALFLDKVPGTWSNRAYPSLHGLTVWFADLLLRIKELENWTSDFQMPAAIWLAGFFNPQSFLTAIMQSMARKNEWPLDKMCLQCDVTKKNREDFTSPPREGAYIHGMFMEGARWDVQSGTIQDARLKELTPSVPVIFVRAIPVDKQDTRNVYECPVYKTRERGPTFVWTFNLKTKEKPAKWIIAGVALLLSV</sequence>
<dbReference type="FunFam" id="3.40.50.300:FF:002141">
    <property type="entry name" value="Dynein heavy chain"/>
    <property type="match status" value="1"/>
</dbReference>
<dbReference type="Gene3D" id="1.20.140.100">
    <property type="entry name" value="Dynein heavy chain, N-terminal domain 2"/>
    <property type="match status" value="1"/>
</dbReference>
<dbReference type="GO" id="GO:0030286">
    <property type="term" value="C:dynein complex"/>
    <property type="evidence" value="ECO:0007669"/>
    <property type="project" value="UniProtKB-KW"/>
</dbReference>
<dbReference type="Gene3D" id="1.10.8.720">
    <property type="entry name" value="Region D6 of dynein motor"/>
    <property type="match status" value="1"/>
</dbReference>
<dbReference type="Pfam" id="PF12777">
    <property type="entry name" value="MT"/>
    <property type="match status" value="1"/>
</dbReference>
<dbReference type="Gene3D" id="3.40.50.300">
    <property type="entry name" value="P-loop containing nucleotide triphosphate hydrolases"/>
    <property type="match status" value="5"/>
</dbReference>
<dbReference type="FunFam" id="1.20.920.30:FF:000003">
    <property type="entry name" value="Dynein axonemal heavy chain 17"/>
    <property type="match status" value="1"/>
</dbReference>
<dbReference type="InterPro" id="IPR013602">
    <property type="entry name" value="Dynein_heavy_linker"/>
</dbReference>
<organism evidence="26">
    <name type="scientific">Halisarca dujardinii</name>
    <name type="common">Dujardin's slime sponge</name>
    <dbReference type="NCBI Taxonomy" id="2583056"/>
    <lineage>
        <taxon>Eukaryota</taxon>
        <taxon>Metazoa</taxon>
        <taxon>Porifera</taxon>
        <taxon>Demospongiae</taxon>
        <taxon>Verongimorpha</taxon>
        <taxon>Chondrillida</taxon>
        <taxon>Halisarcidae</taxon>
        <taxon>Halisarca</taxon>
    </lineage>
</organism>
<dbReference type="GO" id="GO:0008569">
    <property type="term" value="F:minus-end-directed microtubule motor activity"/>
    <property type="evidence" value="ECO:0007669"/>
    <property type="project" value="InterPro"/>
</dbReference>
<evidence type="ECO:0000259" key="17">
    <source>
        <dbReference type="Pfam" id="PF08393"/>
    </source>
</evidence>
<dbReference type="Gene3D" id="1.20.920.30">
    <property type="match status" value="1"/>
</dbReference>
<keyword evidence="6" id="KW-0547">Nucleotide-binding</keyword>
<dbReference type="PANTHER" id="PTHR45703">
    <property type="entry name" value="DYNEIN HEAVY CHAIN"/>
    <property type="match status" value="1"/>
</dbReference>
<keyword evidence="5" id="KW-0677">Repeat</keyword>
<evidence type="ECO:0000259" key="22">
    <source>
        <dbReference type="Pfam" id="PF17852"/>
    </source>
</evidence>
<feature type="domain" description="Dynein heavy chain 3 AAA+ lid" evidence="23">
    <location>
        <begin position="2631"/>
        <end position="2727"/>
    </location>
</feature>
<protein>
    <submittedName>
        <fullName evidence="26">Axonemal dynein heavy chain D</fullName>
    </submittedName>
</protein>
<keyword evidence="9 14" id="KW-0175">Coiled coil</keyword>
<feature type="coiled-coil region" evidence="14">
    <location>
        <begin position="3054"/>
        <end position="3088"/>
    </location>
</feature>
<dbReference type="FunFam" id="3.40.50.300:FF:000945">
    <property type="entry name" value="Dynein axonemal heavy chain 9"/>
    <property type="match status" value="1"/>
</dbReference>
<dbReference type="InterPro" id="IPR041658">
    <property type="entry name" value="AAA_lid_11"/>
</dbReference>
<dbReference type="InterPro" id="IPR024743">
    <property type="entry name" value="Dynein_HC_stalk"/>
</dbReference>
<evidence type="ECO:0000256" key="1">
    <source>
        <dbReference type="ARBA" id="ARBA00004430"/>
    </source>
</evidence>
<dbReference type="Gene3D" id="1.20.920.20">
    <property type="match status" value="1"/>
</dbReference>
<dbReference type="FunFam" id="1.20.920.20:FF:000003">
    <property type="entry name" value="Dynein axonemal heavy chain 17"/>
    <property type="match status" value="1"/>
</dbReference>
<dbReference type="PANTHER" id="PTHR45703:SF8">
    <property type="entry name" value="DYNEINS HEAVY CHAIN"/>
    <property type="match status" value="1"/>
</dbReference>
<evidence type="ECO:0000256" key="12">
    <source>
        <dbReference type="ARBA" id="ARBA00023212"/>
    </source>
</evidence>
<dbReference type="GO" id="GO:0005874">
    <property type="term" value="C:microtubule"/>
    <property type="evidence" value="ECO:0007669"/>
    <property type="project" value="UniProtKB-KW"/>
</dbReference>
<feature type="domain" description="Dynein heavy chain AAA 5 extension" evidence="22">
    <location>
        <begin position="2296"/>
        <end position="2414"/>
    </location>
</feature>
<dbReference type="FunFam" id="3.20.180.20:FF:000001">
    <property type="entry name" value="Dynein axonemal heavy chain 5"/>
    <property type="match status" value="1"/>
</dbReference>
<dbReference type="GO" id="GO:0097729">
    <property type="term" value="C:9+2 motile cilium"/>
    <property type="evidence" value="ECO:0007669"/>
    <property type="project" value="UniProtKB-ARBA"/>
</dbReference>
<dbReference type="Gene3D" id="3.10.490.20">
    <property type="match status" value="1"/>
</dbReference>
<feature type="coiled-coil region" evidence="14">
    <location>
        <begin position="3579"/>
        <end position="3638"/>
    </location>
</feature>
<dbReference type="InterPro" id="IPR035706">
    <property type="entry name" value="AAA_9"/>
</dbReference>
<dbReference type="FunFam" id="1.20.140.100:FF:000007">
    <property type="entry name" value="Dynein axonemal heavy chain 9"/>
    <property type="match status" value="1"/>
</dbReference>
<dbReference type="InterPro" id="IPR041228">
    <property type="entry name" value="Dynein_C"/>
</dbReference>
<dbReference type="Pfam" id="PF12781">
    <property type="entry name" value="AAA_9"/>
    <property type="match status" value="1"/>
</dbReference>
<dbReference type="Pfam" id="PF03028">
    <property type="entry name" value="Dynein_heavy"/>
    <property type="match status" value="1"/>
</dbReference>
<dbReference type="EMBL" id="OM982428">
    <property type="protein sequence ID" value="WAW84837.1"/>
    <property type="molecule type" value="mRNA"/>
</dbReference>
<dbReference type="Pfam" id="PF12775">
    <property type="entry name" value="AAA_7"/>
    <property type="match status" value="1"/>
</dbReference>
<dbReference type="FunFam" id="1.20.1270.280:FF:000003">
    <property type="entry name" value="Dynein axonemal heavy chain 17"/>
    <property type="match status" value="1"/>
</dbReference>
<dbReference type="Pfam" id="PF17857">
    <property type="entry name" value="AAA_lid_1"/>
    <property type="match status" value="1"/>
</dbReference>
<evidence type="ECO:0000256" key="14">
    <source>
        <dbReference type="SAM" id="Coils"/>
    </source>
</evidence>
<evidence type="ECO:0000256" key="8">
    <source>
        <dbReference type="ARBA" id="ARBA00023017"/>
    </source>
</evidence>
<keyword evidence="11" id="KW-0505">Motor protein</keyword>
<feature type="domain" description="Dynein heavy chain AAA lid" evidence="24">
    <location>
        <begin position="4024"/>
        <end position="4160"/>
    </location>
</feature>
<dbReference type="Pfam" id="PF12780">
    <property type="entry name" value="AAA_8"/>
    <property type="match status" value="1"/>
</dbReference>
<evidence type="ECO:0000256" key="11">
    <source>
        <dbReference type="ARBA" id="ARBA00023175"/>
    </source>
</evidence>
<comment type="subcellular location">
    <subcellularLocation>
        <location evidence="1">Cytoplasm</location>
        <location evidence="1">Cytoskeleton</location>
        <location evidence="1">Cilium axoneme</location>
    </subcellularLocation>
</comment>
<evidence type="ECO:0000259" key="25">
    <source>
        <dbReference type="Pfam" id="PF18199"/>
    </source>
</evidence>
<dbReference type="InterPro" id="IPR042219">
    <property type="entry name" value="AAA_lid_11_sf"/>
</dbReference>
<evidence type="ECO:0000259" key="19">
    <source>
        <dbReference type="Pfam" id="PF12777"/>
    </source>
</evidence>
<feature type="domain" description="Dynein heavy chain AAA module D4" evidence="20">
    <location>
        <begin position="2773"/>
        <end position="3030"/>
    </location>
</feature>
<dbReference type="FunFam" id="1.10.287.2620:FF:000004">
    <property type="entry name" value="Dynein axonemal heavy chain 17"/>
    <property type="match status" value="1"/>
</dbReference>
<evidence type="ECO:0000259" key="16">
    <source>
        <dbReference type="Pfam" id="PF08385"/>
    </source>
</evidence>
<dbReference type="FunFam" id="3.40.50.300:FF:000049">
    <property type="entry name" value="Dynein, axonemal, heavy chain 5"/>
    <property type="match status" value="1"/>
</dbReference>
<feature type="domain" description="Dynein heavy chain C-terminal" evidence="25">
    <location>
        <begin position="4167"/>
        <end position="4461"/>
    </location>
</feature>
<dbReference type="InterPro" id="IPR027417">
    <property type="entry name" value="P-loop_NTPase"/>
</dbReference>
<dbReference type="Gene3D" id="1.10.8.710">
    <property type="match status" value="1"/>
</dbReference>
<keyword evidence="12" id="KW-0206">Cytoskeleton</keyword>
<evidence type="ECO:0000256" key="10">
    <source>
        <dbReference type="ARBA" id="ARBA00023069"/>
    </source>
</evidence>
<feature type="coiled-coil region" evidence="14">
    <location>
        <begin position="1239"/>
        <end position="1266"/>
    </location>
</feature>
<feature type="domain" description="Dynein heavy chain region D6 P-loop" evidence="15">
    <location>
        <begin position="3873"/>
        <end position="3992"/>
    </location>
</feature>
<accession>A0A9F1U4M2</accession>
<evidence type="ECO:0000256" key="7">
    <source>
        <dbReference type="ARBA" id="ARBA00022840"/>
    </source>
</evidence>
<dbReference type="Pfam" id="PF18198">
    <property type="entry name" value="AAA_lid_11"/>
    <property type="match status" value="1"/>
</dbReference>
<evidence type="ECO:0000259" key="21">
    <source>
        <dbReference type="Pfam" id="PF12781"/>
    </source>
</evidence>
<keyword evidence="10" id="KW-0969">Cilium</keyword>
<keyword evidence="7" id="KW-0067">ATP-binding</keyword>
<dbReference type="GO" id="GO:0005524">
    <property type="term" value="F:ATP binding"/>
    <property type="evidence" value="ECO:0007669"/>
    <property type="project" value="UniProtKB-KW"/>
</dbReference>
<dbReference type="InterPro" id="IPR035699">
    <property type="entry name" value="AAA_6"/>
</dbReference>
<evidence type="ECO:0000259" key="18">
    <source>
        <dbReference type="Pfam" id="PF12774"/>
    </source>
</evidence>
<feature type="domain" description="Dynein heavy chain coiled coil stalk" evidence="19">
    <location>
        <begin position="3045"/>
        <end position="3383"/>
    </location>
</feature>
<dbReference type="Gene3D" id="1.10.287.2620">
    <property type="match status" value="1"/>
</dbReference>
<comment type="similarity">
    <text evidence="2">Belongs to the dynein heavy chain family.</text>
</comment>
<dbReference type="FunFam" id="1.10.8.720:FF:000002">
    <property type="entry name" value="Dynein heavy chain 9, axonemal"/>
    <property type="match status" value="1"/>
</dbReference>
<dbReference type="Pfam" id="PF08385">
    <property type="entry name" value="DHC_N1"/>
    <property type="match status" value="1"/>
</dbReference>
<feature type="domain" description="Dynein heavy chain tail" evidence="16">
    <location>
        <begin position="193"/>
        <end position="768"/>
    </location>
</feature>
<dbReference type="InterPro" id="IPR042228">
    <property type="entry name" value="Dynein_linker_3"/>
</dbReference>
<dbReference type="Gene3D" id="3.20.180.20">
    <property type="entry name" value="Dynein heavy chain, N-terminal domain 2"/>
    <property type="match status" value="1"/>
</dbReference>
<dbReference type="FunFam" id="3.40.50.300:FF:000219">
    <property type="entry name" value="Dynein axonemal heavy chain 17"/>
    <property type="match status" value="1"/>
</dbReference>
<evidence type="ECO:0000256" key="9">
    <source>
        <dbReference type="ARBA" id="ARBA00023054"/>
    </source>
</evidence>
<proteinExistence type="evidence at transcript level"/>
<dbReference type="GO" id="GO:0045505">
    <property type="term" value="F:dynein intermediate chain binding"/>
    <property type="evidence" value="ECO:0007669"/>
    <property type="project" value="InterPro"/>
</dbReference>
<dbReference type="Gene3D" id="1.20.1270.280">
    <property type="match status" value="1"/>
</dbReference>
<dbReference type="FunFam" id="1.10.8.710:FF:000002">
    <property type="entry name" value="dynein heavy chain 17, axonemal"/>
    <property type="match status" value="1"/>
</dbReference>
<dbReference type="GO" id="GO:0007018">
    <property type="term" value="P:microtubule-based movement"/>
    <property type="evidence" value="ECO:0007669"/>
    <property type="project" value="InterPro"/>
</dbReference>
<dbReference type="InterPro" id="IPR026983">
    <property type="entry name" value="DHC"/>
</dbReference>
<keyword evidence="3" id="KW-0963">Cytoplasm</keyword>
<dbReference type="InterPro" id="IPR041589">
    <property type="entry name" value="DNAH3_AAA_lid_1"/>
</dbReference>
<evidence type="ECO:0000259" key="20">
    <source>
        <dbReference type="Pfam" id="PF12780"/>
    </source>
</evidence>
<dbReference type="Gene3D" id="1.20.58.1120">
    <property type="match status" value="1"/>
</dbReference>
<dbReference type="FunFam" id="1.20.58.1120:FF:000002">
    <property type="entry name" value="Dynein heavy chain 9, axonemal"/>
    <property type="match status" value="1"/>
</dbReference>
<dbReference type="FunFam" id="3.10.490.20:FF:000002">
    <property type="entry name" value="Dynein axonemal heavy chain 17"/>
    <property type="match status" value="1"/>
</dbReference>
<dbReference type="GO" id="GO:0051959">
    <property type="term" value="F:dynein light intermediate chain binding"/>
    <property type="evidence" value="ECO:0007669"/>
    <property type="project" value="InterPro"/>
</dbReference>
<dbReference type="InterPro" id="IPR004273">
    <property type="entry name" value="Dynein_heavy_D6_P-loop"/>
</dbReference>
<feature type="coiled-coil region" evidence="14">
    <location>
        <begin position="3267"/>
        <end position="3315"/>
    </location>
</feature>
<evidence type="ECO:0000259" key="23">
    <source>
        <dbReference type="Pfam" id="PF17857"/>
    </source>
</evidence>
<dbReference type="Pfam" id="PF12774">
    <property type="entry name" value="AAA_6"/>
    <property type="match status" value="1"/>
</dbReference>
<dbReference type="FunFam" id="1.10.8.1220:FF:000001">
    <property type="entry name" value="Dynein axonemal heavy chain 5"/>
    <property type="match status" value="1"/>
</dbReference>
<feature type="domain" description="Dynein heavy chain ATP-binding dynein motor region" evidence="21">
    <location>
        <begin position="3414"/>
        <end position="3631"/>
    </location>
</feature>
<feature type="domain" description="Dynein heavy chain linker" evidence="17">
    <location>
        <begin position="1273"/>
        <end position="1678"/>
    </location>
</feature>
<reference evidence="26" key="1">
    <citation type="submission" date="2022-03" db="EMBL/GenBank/DDBJ databases">
        <authorList>
            <person name="Mikhailov K."/>
            <person name="Kravchuk O."/>
            <person name="Lyupina Y."/>
            <person name="Adameyko K."/>
        </authorList>
    </citation>
    <scope>NUCLEOTIDE SEQUENCE</scope>
</reference>
<evidence type="ECO:0000313" key="26">
    <source>
        <dbReference type="EMBL" id="WAW84837.1"/>
    </source>
</evidence>
<dbReference type="FunFam" id="3.40.50.300:FF:000411">
    <property type="entry name" value="dynein heavy chain 17, axonemal"/>
    <property type="match status" value="1"/>
</dbReference>
<dbReference type="Pfam" id="PF17852">
    <property type="entry name" value="Dynein_AAA_lid"/>
    <property type="match status" value="1"/>
</dbReference>
<dbReference type="InterPro" id="IPR024317">
    <property type="entry name" value="Dynein_heavy_chain_D4_dom"/>
</dbReference>
<dbReference type="FunFam" id="1.10.472.130:FF:000001">
    <property type="entry name" value="Dynein, axonemal, heavy chain 9"/>
    <property type="match status" value="1"/>
</dbReference>
<keyword evidence="4" id="KW-0493">Microtubule</keyword>
<feature type="domain" description="Dynein heavy chain hydrolytic ATP-binding dynein motor region" evidence="18">
    <location>
        <begin position="1812"/>
        <end position="2138"/>
    </location>
</feature>
<dbReference type="Gene3D" id="1.10.8.1220">
    <property type="match status" value="1"/>
</dbReference>
<dbReference type="GO" id="GO:0005930">
    <property type="term" value="C:axoneme"/>
    <property type="evidence" value="ECO:0007669"/>
    <property type="project" value="UniProtKB-SubCell"/>
</dbReference>
<dbReference type="InterPro" id="IPR041466">
    <property type="entry name" value="Dynein_AAA5_ext"/>
</dbReference>
<dbReference type="Gene3D" id="6.10.140.1060">
    <property type="match status" value="1"/>
</dbReference>
<evidence type="ECO:0000256" key="3">
    <source>
        <dbReference type="ARBA" id="ARBA00022490"/>
    </source>
</evidence>
<evidence type="ECO:0000259" key="24">
    <source>
        <dbReference type="Pfam" id="PF18198"/>
    </source>
</evidence>